<name>A0AAQ3TTJ6_PASNO</name>
<reference evidence="1 2" key="1">
    <citation type="submission" date="2024-02" db="EMBL/GenBank/DDBJ databases">
        <title>High-quality chromosome-scale genome assembly of Pensacola bahiagrass (Paspalum notatum Flugge var. saurae).</title>
        <authorList>
            <person name="Vega J.M."/>
            <person name="Podio M."/>
            <person name="Orjuela J."/>
            <person name="Siena L.A."/>
            <person name="Pessino S.C."/>
            <person name="Combes M.C."/>
            <person name="Mariac C."/>
            <person name="Albertini E."/>
            <person name="Pupilli F."/>
            <person name="Ortiz J.P.A."/>
            <person name="Leblanc O."/>
        </authorList>
    </citation>
    <scope>NUCLEOTIDE SEQUENCE [LARGE SCALE GENOMIC DNA]</scope>
    <source>
        <strain evidence="1">R1</strain>
        <tissue evidence="1">Leaf</tissue>
    </source>
</reference>
<protein>
    <submittedName>
        <fullName evidence="1">Uncharacterized protein</fullName>
    </submittedName>
</protein>
<sequence>MFVCDGFYTFYDEREPSCQRNSCSDFWIKNTGLLQGPLYNGSLDKKIQALLYLGQNIAYIIPNRRMISRQCTYVHCSNRSHHQLARIERARTSSGRWKSRKAVLAGSWTSEGM</sequence>
<evidence type="ECO:0000313" key="1">
    <source>
        <dbReference type="EMBL" id="WVZ80264.1"/>
    </source>
</evidence>
<dbReference type="Proteomes" id="UP001341281">
    <property type="component" value="Chromosome 06"/>
</dbReference>
<dbReference type="EMBL" id="CP144750">
    <property type="protein sequence ID" value="WVZ80264.1"/>
    <property type="molecule type" value="Genomic_DNA"/>
</dbReference>
<keyword evidence="2" id="KW-1185">Reference proteome</keyword>
<accession>A0AAQ3TTJ6</accession>
<evidence type="ECO:0000313" key="2">
    <source>
        <dbReference type="Proteomes" id="UP001341281"/>
    </source>
</evidence>
<proteinExistence type="predicted"/>
<dbReference type="AlphaFoldDB" id="A0AAQ3TTJ6"/>
<organism evidence="1 2">
    <name type="scientific">Paspalum notatum var. saurae</name>
    <dbReference type="NCBI Taxonomy" id="547442"/>
    <lineage>
        <taxon>Eukaryota</taxon>
        <taxon>Viridiplantae</taxon>
        <taxon>Streptophyta</taxon>
        <taxon>Embryophyta</taxon>
        <taxon>Tracheophyta</taxon>
        <taxon>Spermatophyta</taxon>
        <taxon>Magnoliopsida</taxon>
        <taxon>Liliopsida</taxon>
        <taxon>Poales</taxon>
        <taxon>Poaceae</taxon>
        <taxon>PACMAD clade</taxon>
        <taxon>Panicoideae</taxon>
        <taxon>Andropogonodae</taxon>
        <taxon>Paspaleae</taxon>
        <taxon>Paspalinae</taxon>
        <taxon>Paspalum</taxon>
    </lineage>
</organism>
<gene>
    <name evidence="1" type="ORF">U9M48_027755</name>
</gene>